<sequence length="145" mass="16859">MRNASREDCVCEASSETPWIWRYPCEHKDWKRRDVAETFASSKDRSEKQILSAPLWETSRKGRFAFKVGQWSSKENIRMLDTENLKIQMFLLVSLICFAVGLRREITRNKNKDLENNKNTEFLIHGSFRDEKNGGGGCPPNKSKT</sequence>
<accession>A0A0N9PVI1</accession>
<dbReference type="Proteomes" id="UP000319438">
    <property type="component" value="Segment"/>
</dbReference>
<reference evidence="1" key="1">
    <citation type="journal article" date="2015" name="Genome Announc.">
        <title>Complete Genome Sequence of a New Member of the Marseilleviridae Recovered from the Brackish Submarine Spring in the Cassis Port-Miou Calanque, France.</title>
        <authorList>
            <person name="Doutre G."/>
            <person name="Arfib B."/>
            <person name="Rochette P."/>
            <person name="Claverie J.M."/>
            <person name="Bonin P."/>
            <person name="Abergel C."/>
        </authorList>
    </citation>
    <scope>NUCLEOTIDE SEQUENCE [LARGE SCALE GENOMIC DNA]</scope>
    <source>
        <strain evidence="1">1</strain>
    </source>
</reference>
<dbReference type="EMBL" id="KT428292">
    <property type="protein sequence ID" value="ALH06859.1"/>
    <property type="molecule type" value="Genomic_DNA"/>
</dbReference>
<organism evidence="1 2">
    <name type="scientific">Port-miou virus</name>
    <dbReference type="NCBI Taxonomy" id="1733873"/>
    <lineage>
        <taxon>Viruses</taxon>
        <taxon>Varidnaviria</taxon>
        <taxon>Bamfordvirae</taxon>
        <taxon>Nucleocytoviricota</taxon>
        <taxon>Megaviricetes</taxon>
        <taxon>Pimascovirales</taxon>
        <taxon>Pimascovirales incertae sedis</taxon>
        <taxon>Marseilleviridae</taxon>
        <taxon>Losannavirus</taxon>
        <taxon>Losannavirus lausannense</taxon>
        <taxon>Lausannevirus</taxon>
    </lineage>
</organism>
<gene>
    <name evidence="1" type="ORF">PMV_161</name>
</gene>
<protein>
    <submittedName>
        <fullName evidence="1">Uncharacterized protein</fullName>
    </submittedName>
</protein>
<evidence type="ECO:0000313" key="1">
    <source>
        <dbReference type="EMBL" id="ALH06859.1"/>
    </source>
</evidence>
<proteinExistence type="predicted"/>
<name>A0A0N9PVI1_9VIRU</name>
<evidence type="ECO:0000313" key="2">
    <source>
        <dbReference type="Proteomes" id="UP000319438"/>
    </source>
</evidence>